<keyword evidence="3" id="KW-0689">Ribosomal protein</keyword>
<feature type="domain" description="Large ribosomal subunit protein uL2 RNA-binding" evidence="7">
    <location>
        <begin position="28"/>
        <end position="97"/>
    </location>
</feature>
<evidence type="ECO:0000259" key="7">
    <source>
        <dbReference type="SMART" id="SM01383"/>
    </source>
</evidence>
<dbReference type="GO" id="GO:0003723">
    <property type="term" value="F:RNA binding"/>
    <property type="evidence" value="ECO:0007669"/>
    <property type="project" value="TreeGrafter"/>
</dbReference>
<reference evidence="8 9" key="1">
    <citation type="submission" date="2024-05" db="EMBL/GenBank/DDBJ databases">
        <title>Haplotype-resolved chromosome-level genome assembly of Huyou (Citrus changshanensis).</title>
        <authorList>
            <person name="Miao C."/>
            <person name="Chen W."/>
            <person name="Wu Y."/>
            <person name="Wang L."/>
            <person name="Zhao S."/>
            <person name="Grierson D."/>
            <person name="Xu C."/>
            <person name="Chen K."/>
        </authorList>
    </citation>
    <scope>NUCLEOTIDE SEQUENCE [LARGE SCALE GENOMIC DNA]</scope>
    <source>
        <strain evidence="8">01-14</strain>
        <tissue evidence="8">Leaf</tissue>
    </source>
</reference>
<evidence type="ECO:0000256" key="3">
    <source>
        <dbReference type="ARBA" id="ARBA00022980"/>
    </source>
</evidence>
<dbReference type="InterPro" id="IPR002171">
    <property type="entry name" value="Ribosomal_uL2"/>
</dbReference>
<protein>
    <recommendedName>
        <fullName evidence="6">60S ribosomal protein L2, mitochondrial</fullName>
    </recommendedName>
</protein>
<gene>
    <name evidence="8" type="ORF">WN944_025138</name>
</gene>
<comment type="similarity">
    <text evidence="2">Belongs to the universal ribosomal protein uL2 family.</text>
</comment>
<dbReference type="GO" id="GO:0003735">
    <property type="term" value="F:structural constituent of ribosome"/>
    <property type="evidence" value="ECO:0007669"/>
    <property type="project" value="InterPro"/>
</dbReference>
<dbReference type="AlphaFoldDB" id="A0AAP0LPZ0"/>
<keyword evidence="5" id="KW-0687">Ribonucleoprotein</keyword>
<evidence type="ECO:0000256" key="6">
    <source>
        <dbReference type="ARBA" id="ARBA00078513"/>
    </source>
</evidence>
<evidence type="ECO:0000313" key="9">
    <source>
        <dbReference type="Proteomes" id="UP001428341"/>
    </source>
</evidence>
<comment type="subcellular location">
    <subcellularLocation>
        <location evidence="1">Mitochondrion</location>
    </subcellularLocation>
</comment>
<dbReference type="EMBL" id="JBCGBO010000024">
    <property type="protein sequence ID" value="KAK9181997.1"/>
    <property type="molecule type" value="Genomic_DNA"/>
</dbReference>
<comment type="caution">
    <text evidence="8">The sequence shown here is derived from an EMBL/GenBank/DDBJ whole genome shotgun (WGS) entry which is preliminary data.</text>
</comment>
<evidence type="ECO:0000256" key="5">
    <source>
        <dbReference type="ARBA" id="ARBA00023274"/>
    </source>
</evidence>
<dbReference type="GO" id="GO:0032543">
    <property type="term" value="P:mitochondrial translation"/>
    <property type="evidence" value="ECO:0007669"/>
    <property type="project" value="TreeGrafter"/>
</dbReference>
<dbReference type="Proteomes" id="UP001428341">
    <property type="component" value="Unassembled WGS sequence"/>
</dbReference>
<dbReference type="Gene3D" id="2.40.50.140">
    <property type="entry name" value="Nucleic acid-binding proteins"/>
    <property type="match status" value="1"/>
</dbReference>
<dbReference type="PANTHER" id="PTHR13691">
    <property type="entry name" value="RIBOSOMAL PROTEIN L2"/>
    <property type="match status" value="1"/>
</dbReference>
<keyword evidence="9" id="KW-1185">Reference proteome</keyword>
<dbReference type="Pfam" id="PF00181">
    <property type="entry name" value="Ribosomal_L2_N"/>
    <property type="match status" value="1"/>
</dbReference>
<evidence type="ECO:0000256" key="1">
    <source>
        <dbReference type="ARBA" id="ARBA00004173"/>
    </source>
</evidence>
<dbReference type="GO" id="GO:0005762">
    <property type="term" value="C:mitochondrial large ribosomal subunit"/>
    <property type="evidence" value="ECO:0007669"/>
    <property type="project" value="TreeGrafter"/>
</dbReference>
<evidence type="ECO:0000256" key="2">
    <source>
        <dbReference type="ARBA" id="ARBA00005636"/>
    </source>
</evidence>
<sequence length="339" mass="37006">MGTKQAMTKFKEVRALRQFTLGKGKSAGRNSSGRITIFHRGGGSKRLQRRIDLKRITSSIGIVERVEYDPNRSSWIAPVRWIEGVQMQQKKCNTIEEFDPPPPRKFLEPTTTAVRGKFSFSFLPRNVDQRKVASFSPGLMAADVNAMVSIPSSKSPFTTTSDSKGAGGKSKITCAKDVFFSAFSSPMASGGTASLSYPRIAVAGAKPTYFAPQMVEKVGGSDSSPDQRGKNTLSLCEIQKWRADSSFWAHRIKPKAALSWQGFRRQDTLGIVGAAEHNKSKPKTDRSLPAKAKDGACRVPVTYIIASHQLEAGKMVVNYDGSKPSTSNLLPSGQNAYLH</sequence>
<proteinExistence type="inferred from homology"/>
<accession>A0AAP0LPZ0</accession>
<dbReference type="PANTHER" id="PTHR13691:SF44">
    <property type="entry name" value="LARGE RIBOSOMAL SUBUNIT PROTEIN UL2MZ-RELATED"/>
    <property type="match status" value="1"/>
</dbReference>
<evidence type="ECO:0000313" key="8">
    <source>
        <dbReference type="EMBL" id="KAK9181997.1"/>
    </source>
</evidence>
<dbReference type="SUPFAM" id="SSF50249">
    <property type="entry name" value="Nucleic acid-binding proteins"/>
    <property type="match status" value="1"/>
</dbReference>
<dbReference type="FunFam" id="2.40.50.140:FF:000254">
    <property type="entry name" value="Ribosomal protein L2 mitochondrion"/>
    <property type="match status" value="1"/>
</dbReference>
<dbReference type="SMART" id="SM01383">
    <property type="entry name" value="Ribosomal_L2"/>
    <property type="match status" value="1"/>
</dbReference>
<keyword evidence="4" id="KW-0496">Mitochondrion</keyword>
<evidence type="ECO:0000256" key="4">
    <source>
        <dbReference type="ARBA" id="ARBA00023128"/>
    </source>
</evidence>
<dbReference type="InterPro" id="IPR022666">
    <property type="entry name" value="Ribosomal_uL2_RNA-bd_dom"/>
</dbReference>
<organism evidence="8 9">
    <name type="scientific">Citrus x changshan-huyou</name>
    <dbReference type="NCBI Taxonomy" id="2935761"/>
    <lineage>
        <taxon>Eukaryota</taxon>
        <taxon>Viridiplantae</taxon>
        <taxon>Streptophyta</taxon>
        <taxon>Embryophyta</taxon>
        <taxon>Tracheophyta</taxon>
        <taxon>Spermatophyta</taxon>
        <taxon>Magnoliopsida</taxon>
        <taxon>eudicotyledons</taxon>
        <taxon>Gunneridae</taxon>
        <taxon>Pentapetalae</taxon>
        <taxon>rosids</taxon>
        <taxon>malvids</taxon>
        <taxon>Sapindales</taxon>
        <taxon>Rutaceae</taxon>
        <taxon>Aurantioideae</taxon>
        <taxon>Citrus</taxon>
    </lineage>
</organism>
<dbReference type="InterPro" id="IPR012340">
    <property type="entry name" value="NA-bd_OB-fold"/>
</dbReference>
<name>A0AAP0LPZ0_9ROSI</name>